<name>A0ABN7ASB9_9HEMI</name>
<proteinExistence type="predicted"/>
<feature type="compositionally biased region" description="Polar residues" evidence="1">
    <location>
        <begin position="46"/>
        <end position="57"/>
    </location>
</feature>
<feature type="region of interest" description="Disordered" evidence="1">
    <location>
        <begin position="19"/>
        <end position="95"/>
    </location>
</feature>
<feature type="compositionally biased region" description="Basic and acidic residues" evidence="1">
    <location>
        <begin position="23"/>
        <end position="45"/>
    </location>
</feature>
<feature type="compositionally biased region" description="Basic and acidic residues" evidence="1">
    <location>
        <begin position="74"/>
        <end position="84"/>
    </location>
</feature>
<organism evidence="2 3">
    <name type="scientific">Nesidiocoris tenuis</name>
    <dbReference type="NCBI Taxonomy" id="355587"/>
    <lineage>
        <taxon>Eukaryota</taxon>
        <taxon>Metazoa</taxon>
        <taxon>Ecdysozoa</taxon>
        <taxon>Arthropoda</taxon>
        <taxon>Hexapoda</taxon>
        <taxon>Insecta</taxon>
        <taxon>Pterygota</taxon>
        <taxon>Neoptera</taxon>
        <taxon>Paraneoptera</taxon>
        <taxon>Hemiptera</taxon>
        <taxon>Heteroptera</taxon>
        <taxon>Panheteroptera</taxon>
        <taxon>Cimicomorpha</taxon>
        <taxon>Miridae</taxon>
        <taxon>Dicyphina</taxon>
        <taxon>Nesidiocoris</taxon>
    </lineage>
</organism>
<reference evidence="2 3" key="1">
    <citation type="submission" date="2023-09" db="EMBL/GenBank/DDBJ databases">
        <title>Nesidiocoris tenuis whole genome shotgun sequence.</title>
        <authorList>
            <person name="Shibata T."/>
            <person name="Shimoda M."/>
            <person name="Kobayashi T."/>
            <person name="Uehara T."/>
        </authorList>
    </citation>
    <scope>NUCLEOTIDE SEQUENCE [LARGE SCALE GENOMIC DNA]</scope>
    <source>
        <strain evidence="2 3">Japan</strain>
    </source>
</reference>
<sequence length="95" mass="10993">MNSPHARFILRTLSRRGNANLFRRREQNNNSESEAKDRHNEHIQEHASTGGPTSSPAFLSPRPYGWNSSANENLSKRFPLDKRPQVWQTLLRQTP</sequence>
<gene>
    <name evidence="2" type="ORF">NTJ_07148</name>
</gene>
<evidence type="ECO:0000256" key="1">
    <source>
        <dbReference type="SAM" id="MobiDB-lite"/>
    </source>
</evidence>
<dbReference type="EMBL" id="AP028913">
    <property type="protein sequence ID" value="BES94339.1"/>
    <property type="molecule type" value="Genomic_DNA"/>
</dbReference>
<keyword evidence="3" id="KW-1185">Reference proteome</keyword>
<feature type="compositionally biased region" description="Polar residues" evidence="1">
    <location>
        <begin position="86"/>
        <end position="95"/>
    </location>
</feature>
<accession>A0ABN7ASB9</accession>
<protein>
    <submittedName>
        <fullName evidence="2">Uncharacterized protein</fullName>
    </submittedName>
</protein>
<evidence type="ECO:0000313" key="3">
    <source>
        <dbReference type="Proteomes" id="UP001307889"/>
    </source>
</evidence>
<evidence type="ECO:0000313" key="2">
    <source>
        <dbReference type="EMBL" id="BES94339.1"/>
    </source>
</evidence>
<dbReference type="Proteomes" id="UP001307889">
    <property type="component" value="Chromosome 5"/>
</dbReference>